<name>A0A914S0P1_PAREQ</name>
<evidence type="ECO:0000313" key="2">
    <source>
        <dbReference type="WBParaSite" id="PEQ_0001070901-mRNA-1"/>
    </source>
</evidence>
<protein>
    <submittedName>
        <fullName evidence="2">Uncharacterized protein</fullName>
    </submittedName>
</protein>
<keyword evidence="1" id="KW-1185">Reference proteome</keyword>
<evidence type="ECO:0000313" key="1">
    <source>
        <dbReference type="Proteomes" id="UP000887564"/>
    </source>
</evidence>
<proteinExistence type="predicted"/>
<organism evidence="1 2">
    <name type="scientific">Parascaris equorum</name>
    <name type="common">Equine roundworm</name>
    <dbReference type="NCBI Taxonomy" id="6256"/>
    <lineage>
        <taxon>Eukaryota</taxon>
        <taxon>Metazoa</taxon>
        <taxon>Ecdysozoa</taxon>
        <taxon>Nematoda</taxon>
        <taxon>Chromadorea</taxon>
        <taxon>Rhabditida</taxon>
        <taxon>Spirurina</taxon>
        <taxon>Ascaridomorpha</taxon>
        <taxon>Ascaridoidea</taxon>
        <taxon>Ascarididae</taxon>
        <taxon>Parascaris</taxon>
    </lineage>
</organism>
<accession>A0A914S0P1</accession>
<sequence length="57" mass="6614">MPQSWLATQDLSKLDPTKLSPLTEEREVKQELRHSWSVVLKSGLSKARLLQSFYRSL</sequence>
<dbReference type="Proteomes" id="UP000887564">
    <property type="component" value="Unplaced"/>
</dbReference>
<dbReference type="WBParaSite" id="PEQ_0001070901-mRNA-1">
    <property type="protein sequence ID" value="PEQ_0001070901-mRNA-1"/>
    <property type="gene ID" value="PEQ_0001070901"/>
</dbReference>
<dbReference type="AlphaFoldDB" id="A0A914S0P1"/>
<reference evidence="2" key="1">
    <citation type="submission" date="2022-11" db="UniProtKB">
        <authorList>
            <consortium name="WormBaseParasite"/>
        </authorList>
    </citation>
    <scope>IDENTIFICATION</scope>
</reference>